<dbReference type="RefSeq" id="WP_160972846.1">
    <property type="nucleotide sequence ID" value="NZ_WWEN01000003.1"/>
</dbReference>
<keyword evidence="2" id="KW-1185">Reference proteome</keyword>
<dbReference type="EMBL" id="WWEN01000003">
    <property type="protein sequence ID" value="MYM55137.1"/>
    <property type="molecule type" value="Genomic_DNA"/>
</dbReference>
<dbReference type="Proteomes" id="UP000479043">
    <property type="component" value="Unassembled WGS sequence"/>
</dbReference>
<protein>
    <submittedName>
        <fullName evidence="1">Uncharacterized protein</fullName>
    </submittedName>
</protein>
<name>A0A6L8LGA8_9RHOB</name>
<comment type="caution">
    <text evidence="1">The sequence shown here is derived from an EMBL/GenBank/DDBJ whole genome shotgun (WGS) entry which is preliminary data.</text>
</comment>
<reference evidence="1 2" key="1">
    <citation type="submission" date="2020-01" db="EMBL/GenBank/DDBJ databases">
        <authorList>
            <person name="Chen S."/>
        </authorList>
    </citation>
    <scope>NUCLEOTIDE SEQUENCE [LARGE SCALE GENOMIC DNA]</scope>
    <source>
        <strain evidence="1 2">GS-10</strain>
    </source>
</reference>
<accession>A0A6L8LGA8</accession>
<evidence type="ECO:0000313" key="1">
    <source>
        <dbReference type="EMBL" id="MYM55137.1"/>
    </source>
</evidence>
<proteinExistence type="predicted"/>
<gene>
    <name evidence="1" type="ORF">GR167_07460</name>
</gene>
<evidence type="ECO:0000313" key="2">
    <source>
        <dbReference type="Proteomes" id="UP000479043"/>
    </source>
</evidence>
<organism evidence="1 2">
    <name type="scientific">Thalassovita mangrovi</name>
    <dbReference type="NCBI Taxonomy" id="2692236"/>
    <lineage>
        <taxon>Bacteria</taxon>
        <taxon>Pseudomonadati</taxon>
        <taxon>Pseudomonadota</taxon>
        <taxon>Alphaproteobacteria</taxon>
        <taxon>Rhodobacterales</taxon>
        <taxon>Roseobacteraceae</taxon>
        <taxon>Thalassovita</taxon>
    </lineage>
</organism>
<dbReference type="AlphaFoldDB" id="A0A6L8LGA8"/>
<sequence>MSELFTSIEHPIVTQVNKIKYLLTKQIRPINDRILEVDIAAAISNEETTSMGGIDGVHALTITPQSEAFRLSFEGFVSYAVTEEMFTQESDEEVSIGGWLRIYSKSFFLDFVKRSTWAESYYDTVLIHYQINTLDHTIDIVTSSAPEILKL</sequence>